<keyword evidence="4" id="KW-1185">Reference proteome</keyword>
<evidence type="ECO:0000256" key="1">
    <source>
        <dbReference type="SAM" id="MobiDB-lite"/>
    </source>
</evidence>
<evidence type="ECO:0000313" key="3">
    <source>
        <dbReference type="EMBL" id="KAK9880378.1"/>
    </source>
</evidence>
<dbReference type="AlphaFoldDB" id="A0AAW1UGS8"/>
<evidence type="ECO:0000256" key="2">
    <source>
        <dbReference type="SAM" id="Phobius"/>
    </source>
</evidence>
<keyword evidence="2" id="KW-0472">Membrane</keyword>
<dbReference type="EMBL" id="JARQZJ010000064">
    <property type="protein sequence ID" value="KAK9880378.1"/>
    <property type="molecule type" value="Genomic_DNA"/>
</dbReference>
<name>A0AAW1UGS8_9CUCU</name>
<feature type="transmembrane region" description="Helical" evidence="2">
    <location>
        <begin position="13"/>
        <end position="37"/>
    </location>
</feature>
<organism evidence="3 4">
    <name type="scientific">Henosepilachna vigintioctopunctata</name>
    <dbReference type="NCBI Taxonomy" id="420089"/>
    <lineage>
        <taxon>Eukaryota</taxon>
        <taxon>Metazoa</taxon>
        <taxon>Ecdysozoa</taxon>
        <taxon>Arthropoda</taxon>
        <taxon>Hexapoda</taxon>
        <taxon>Insecta</taxon>
        <taxon>Pterygota</taxon>
        <taxon>Neoptera</taxon>
        <taxon>Endopterygota</taxon>
        <taxon>Coleoptera</taxon>
        <taxon>Polyphaga</taxon>
        <taxon>Cucujiformia</taxon>
        <taxon>Coccinelloidea</taxon>
        <taxon>Coccinellidae</taxon>
        <taxon>Epilachninae</taxon>
        <taxon>Epilachnini</taxon>
        <taxon>Henosepilachna</taxon>
    </lineage>
</organism>
<reference evidence="3 4" key="1">
    <citation type="submission" date="2023-03" db="EMBL/GenBank/DDBJ databases">
        <title>Genome insight into feeding habits of ladybird beetles.</title>
        <authorList>
            <person name="Li H.-S."/>
            <person name="Huang Y.-H."/>
            <person name="Pang H."/>
        </authorList>
    </citation>
    <scope>NUCLEOTIDE SEQUENCE [LARGE SCALE GENOMIC DNA]</scope>
    <source>
        <strain evidence="3">SYSU_2023b</strain>
        <tissue evidence="3">Whole body</tissue>
    </source>
</reference>
<keyword evidence="2" id="KW-0812">Transmembrane</keyword>
<sequence length="93" mass="11356">MFWDDWTDTDWKIYSFFVATGVLLVWNLALTISMFVMMSSIRKYNQQDDRNNRSWNQTDVPSIPRLKTAFERRTPNGDRLEESRNRLEDYKYY</sequence>
<gene>
    <name evidence="3" type="ORF">WA026_010261</name>
</gene>
<evidence type="ECO:0000313" key="4">
    <source>
        <dbReference type="Proteomes" id="UP001431783"/>
    </source>
</evidence>
<dbReference type="Proteomes" id="UP001431783">
    <property type="component" value="Unassembled WGS sequence"/>
</dbReference>
<comment type="caution">
    <text evidence="3">The sequence shown here is derived from an EMBL/GenBank/DDBJ whole genome shotgun (WGS) entry which is preliminary data.</text>
</comment>
<proteinExistence type="predicted"/>
<feature type="region of interest" description="Disordered" evidence="1">
    <location>
        <begin position="74"/>
        <end position="93"/>
    </location>
</feature>
<accession>A0AAW1UGS8</accession>
<protein>
    <submittedName>
        <fullName evidence="3">Uncharacterized protein</fullName>
    </submittedName>
</protein>
<keyword evidence="2" id="KW-1133">Transmembrane helix</keyword>